<dbReference type="Proteomes" id="UP000660021">
    <property type="component" value="Unassembled WGS sequence"/>
</dbReference>
<comment type="function">
    <text evidence="2">May play the central regulatory role in sporulation. It may be an element of the effector pathway responsible for the activation of sporulation genes in response to nutritional stress. Spo0A may act in concert with spo0H (a sigma factor) to control the expression of some genes that are critical to the sporulation process.</text>
</comment>
<evidence type="ECO:0000256" key="1">
    <source>
        <dbReference type="ARBA" id="ARBA00018672"/>
    </source>
</evidence>
<accession>A0ABR7HSF2</accession>
<keyword evidence="3" id="KW-0597">Phosphoprotein</keyword>
<evidence type="ECO:0000256" key="3">
    <source>
        <dbReference type="PROSITE-ProRule" id="PRU00169"/>
    </source>
</evidence>
<dbReference type="PROSITE" id="PS51832">
    <property type="entry name" value="HD_GYP"/>
    <property type="match status" value="1"/>
</dbReference>
<dbReference type="InterPro" id="IPR011006">
    <property type="entry name" value="CheY-like_superfamily"/>
</dbReference>
<dbReference type="PROSITE" id="PS50110">
    <property type="entry name" value="RESPONSE_REGULATORY"/>
    <property type="match status" value="1"/>
</dbReference>
<reference evidence="6 7" key="1">
    <citation type="submission" date="2020-08" db="EMBL/GenBank/DDBJ databases">
        <title>Genome public.</title>
        <authorList>
            <person name="Liu C."/>
            <person name="Sun Q."/>
        </authorList>
    </citation>
    <scope>NUCLEOTIDE SEQUENCE [LARGE SCALE GENOMIC DNA]</scope>
    <source>
        <strain evidence="6 7">New-38</strain>
    </source>
</reference>
<name>A0ABR7HSF2_9FIRM</name>
<dbReference type="SMART" id="SM00471">
    <property type="entry name" value="HDc"/>
    <property type="match status" value="1"/>
</dbReference>
<dbReference type="Gene3D" id="3.40.50.2300">
    <property type="match status" value="1"/>
</dbReference>
<dbReference type="Pfam" id="PF13487">
    <property type="entry name" value="HD_5"/>
    <property type="match status" value="1"/>
</dbReference>
<dbReference type="InterPro" id="IPR001789">
    <property type="entry name" value="Sig_transdc_resp-reg_receiver"/>
</dbReference>
<dbReference type="InterPro" id="IPR052020">
    <property type="entry name" value="Cyclic_di-GMP/3'3'-cGAMP_PDE"/>
</dbReference>
<feature type="modified residue" description="4-aspartylphosphate" evidence="3">
    <location>
        <position position="57"/>
    </location>
</feature>
<dbReference type="SUPFAM" id="SSF52172">
    <property type="entry name" value="CheY-like"/>
    <property type="match status" value="1"/>
</dbReference>
<dbReference type="Pfam" id="PF00072">
    <property type="entry name" value="Response_reg"/>
    <property type="match status" value="1"/>
</dbReference>
<dbReference type="Gene3D" id="1.10.3210.10">
    <property type="entry name" value="Hypothetical protein af1432"/>
    <property type="match status" value="1"/>
</dbReference>
<evidence type="ECO:0000313" key="6">
    <source>
        <dbReference type="EMBL" id="MBC5730465.1"/>
    </source>
</evidence>
<evidence type="ECO:0000313" key="7">
    <source>
        <dbReference type="Proteomes" id="UP000660021"/>
    </source>
</evidence>
<dbReference type="EMBL" id="JACOPR010000003">
    <property type="protein sequence ID" value="MBC5730465.1"/>
    <property type="molecule type" value="Genomic_DNA"/>
</dbReference>
<dbReference type="PANTHER" id="PTHR45228">
    <property type="entry name" value="CYCLIC DI-GMP PHOSPHODIESTERASE TM_0186-RELATED"/>
    <property type="match status" value="1"/>
</dbReference>
<proteinExistence type="predicted"/>
<dbReference type="InterPro" id="IPR037522">
    <property type="entry name" value="HD_GYP_dom"/>
</dbReference>
<feature type="domain" description="Response regulatory" evidence="4">
    <location>
        <begin position="7"/>
        <end position="124"/>
    </location>
</feature>
<feature type="domain" description="HD-GYP" evidence="5">
    <location>
        <begin position="144"/>
        <end position="353"/>
    </location>
</feature>
<sequence>MQEERQTILIVDDVELNRAILHMVFEEEFEILEAENGAEALSAIDAHPSGLAAVLLDVVMPVMDGFQVLEELGKRGLLEQLPVFLITAENDPNVLKRGYDLGAVDIIEKPITPYFIKRRIGNVIQLNNLVRTQDEMLREQAEEIRSLNSSILETLATAIEFRDQESGEHVLRIRELTMLLLHGMMERYPQRYQFDEEELRLIGDAAVMHDLGKIAIPDQILNKPGKLTPEEFAIMKTHTTQGCILLDSVPQVRSNPVYDYAYDICRHHHERWNGRGYPDGLAGDEISIWAQVVALADVYDALVSERVYKKAFSHEKAVDMILNGECGVFNPELMECLREMAGEMRTRYLQVRKDGKS</sequence>
<dbReference type="SUPFAM" id="SSF109604">
    <property type="entry name" value="HD-domain/PDEase-like"/>
    <property type="match status" value="1"/>
</dbReference>
<dbReference type="SMART" id="SM00448">
    <property type="entry name" value="REC"/>
    <property type="match status" value="1"/>
</dbReference>
<organism evidence="6 7">
    <name type="scientific">Pseudoflavonifractor hominis</name>
    <dbReference type="NCBI Taxonomy" id="2763059"/>
    <lineage>
        <taxon>Bacteria</taxon>
        <taxon>Bacillati</taxon>
        <taxon>Bacillota</taxon>
        <taxon>Clostridia</taxon>
        <taxon>Eubacteriales</taxon>
        <taxon>Oscillospiraceae</taxon>
        <taxon>Pseudoflavonifractor</taxon>
    </lineage>
</organism>
<dbReference type="InterPro" id="IPR003607">
    <property type="entry name" value="HD/PDEase_dom"/>
</dbReference>
<comment type="caution">
    <text evidence="6">The sequence shown here is derived from an EMBL/GenBank/DDBJ whole genome shotgun (WGS) entry which is preliminary data.</text>
</comment>
<dbReference type="CDD" id="cd00077">
    <property type="entry name" value="HDc"/>
    <property type="match status" value="1"/>
</dbReference>
<evidence type="ECO:0000259" key="5">
    <source>
        <dbReference type="PROSITE" id="PS51832"/>
    </source>
</evidence>
<keyword evidence="7" id="KW-1185">Reference proteome</keyword>
<protein>
    <recommendedName>
        <fullName evidence="1">Stage 0 sporulation protein A homolog</fullName>
    </recommendedName>
</protein>
<gene>
    <name evidence="6" type="ORF">H8S34_06415</name>
</gene>
<evidence type="ECO:0000259" key="4">
    <source>
        <dbReference type="PROSITE" id="PS50110"/>
    </source>
</evidence>
<dbReference type="RefSeq" id="WP_186963360.1">
    <property type="nucleotide sequence ID" value="NZ_JACOPR010000003.1"/>
</dbReference>
<evidence type="ECO:0000256" key="2">
    <source>
        <dbReference type="ARBA" id="ARBA00024867"/>
    </source>
</evidence>
<dbReference type="PANTHER" id="PTHR45228:SF4">
    <property type="entry name" value="LIPOPROTEIN"/>
    <property type="match status" value="1"/>
</dbReference>